<feature type="transmembrane region" description="Helical" evidence="2">
    <location>
        <begin position="139"/>
        <end position="160"/>
    </location>
</feature>
<dbReference type="CDD" id="cd00118">
    <property type="entry name" value="LysM"/>
    <property type="match status" value="1"/>
</dbReference>
<evidence type="ECO:0000259" key="3">
    <source>
        <dbReference type="PROSITE" id="PS51782"/>
    </source>
</evidence>
<sequence>MAKFNFIKKIKKVRKKDQEEAALSGAGEQEQVPSGTQEQAKAPSETGDTEEQKPAVKKITGIIWEKAGDAVDAVDEMCEEAGELAEAGGSGIIEIGAAVINFYDKASAVAEWFVLKSLVISGRKLHDMRIKTAQYRKDIIKDACVLGVACVAMVGAFALATGYEYSYNGRVLGIVQEQSDVLDILDLASEELSQEYGSNIEIDPEEDITFRSVVSYGKEIDSQDDVLRRFTYMSEINAQASAITADGEVIAVVENEEIAQQVLEDVKNLFLSDSDDVEYEYIGFVEDVKIESYSTKLTDITSRSEAVSLISSGGQEAAEYTVVEGDSFYGICEKLGISANELTALNPWFTEDAMIHVGDTLVIERTVPLLTLETVEVTTFAETIPYETEYQDSSYYYEGE</sequence>
<evidence type="ECO:0000256" key="1">
    <source>
        <dbReference type="SAM" id="MobiDB-lite"/>
    </source>
</evidence>
<dbReference type="SUPFAM" id="SSF54106">
    <property type="entry name" value="LysM domain"/>
    <property type="match status" value="1"/>
</dbReference>
<dbReference type="SMART" id="SM00257">
    <property type="entry name" value="LysM"/>
    <property type="match status" value="1"/>
</dbReference>
<keyword evidence="2" id="KW-1133">Transmembrane helix</keyword>
<comment type="caution">
    <text evidence="4">The sequence shown here is derived from an EMBL/GenBank/DDBJ whole genome shotgun (WGS) entry which is preliminary data.</text>
</comment>
<name>A0A9D1I3X9_9FIRM</name>
<dbReference type="PROSITE" id="PS51782">
    <property type="entry name" value="LYSM"/>
    <property type="match status" value="1"/>
</dbReference>
<dbReference type="EMBL" id="DVMO01000045">
    <property type="protein sequence ID" value="HIU27342.1"/>
    <property type="molecule type" value="Genomic_DNA"/>
</dbReference>
<dbReference type="Gene3D" id="3.10.350.10">
    <property type="entry name" value="LysM domain"/>
    <property type="match status" value="1"/>
</dbReference>
<evidence type="ECO:0000313" key="4">
    <source>
        <dbReference type="EMBL" id="HIU27342.1"/>
    </source>
</evidence>
<reference evidence="4" key="1">
    <citation type="submission" date="2020-10" db="EMBL/GenBank/DDBJ databases">
        <authorList>
            <person name="Gilroy R."/>
        </authorList>
    </citation>
    <scope>NUCLEOTIDE SEQUENCE</scope>
    <source>
        <strain evidence="4">11300</strain>
    </source>
</reference>
<dbReference type="AlphaFoldDB" id="A0A9D1I3X9"/>
<feature type="domain" description="LysM" evidence="3">
    <location>
        <begin position="318"/>
        <end position="363"/>
    </location>
</feature>
<keyword evidence="2" id="KW-0812">Transmembrane</keyword>
<organism evidence="4 5">
    <name type="scientific">Candidatus Fimisoma avicola</name>
    <dbReference type="NCBI Taxonomy" id="2840826"/>
    <lineage>
        <taxon>Bacteria</taxon>
        <taxon>Bacillati</taxon>
        <taxon>Bacillota</taxon>
        <taxon>Clostridia</taxon>
        <taxon>Eubacteriales</taxon>
        <taxon>Candidatus Fimisoma</taxon>
    </lineage>
</organism>
<dbReference type="InterPro" id="IPR036779">
    <property type="entry name" value="LysM_dom_sf"/>
</dbReference>
<proteinExistence type="predicted"/>
<keyword evidence="2" id="KW-0472">Membrane</keyword>
<accession>A0A9D1I3X9</accession>
<protein>
    <submittedName>
        <fullName evidence="4">LysM peptidoglycan-binding domain-containing protein</fullName>
    </submittedName>
</protein>
<evidence type="ECO:0000313" key="5">
    <source>
        <dbReference type="Proteomes" id="UP000824091"/>
    </source>
</evidence>
<reference evidence="4" key="2">
    <citation type="journal article" date="2021" name="PeerJ">
        <title>Extensive microbial diversity within the chicken gut microbiome revealed by metagenomics and culture.</title>
        <authorList>
            <person name="Gilroy R."/>
            <person name="Ravi A."/>
            <person name="Getino M."/>
            <person name="Pursley I."/>
            <person name="Horton D.L."/>
            <person name="Alikhan N.F."/>
            <person name="Baker D."/>
            <person name="Gharbi K."/>
            <person name="Hall N."/>
            <person name="Watson M."/>
            <person name="Adriaenssens E.M."/>
            <person name="Foster-Nyarko E."/>
            <person name="Jarju S."/>
            <person name="Secka A."/>
            <person name="Antonio M."/>
            <person name="Oren A."/>
            <person name="Chaudhuri R.R."/>
            <person name="La Ragione R."/>
            <person name="Hildebrand F."/>
            <person name="Pallen M.J."/>
        </authorList>
    </citation>
    <scope>NUCLEOTIDE SEQUENCE</scope>
    <source>
        <strain evidence="4">11300</strain>
    </source>
</reference>
<evidence type="ECO:0000256" key="2">
    <source>
        <dbReference type="SAM" id="Phobius"/>
    </source>
</evidence>
<gene>
    <name evidence="4" type="ORF">IAD16_03030</name>
</gene>
<dbReference type="Proteomes" id="UP000824091">
    <property type="component" value="Unassembled WGS sequence"/>
</dbReference>
<dbReference type="InterPro" id="IPR018392">
    <property type="entry name" value="LysM"/>
</dbReference>
<feature type="region of interest" description="Disordered" evidence="1">
    <location>
        <begin position="14"/>
        <end position="54"/>
    </location>
</feature>
<dbReference type="Pfam" id="PF01476">
    <property type="entry name" value="LysM"/>
    <property type="match status" value="1"/>
</dbReference>